<evidence type="ECO:0000256" key="8">
    <source>
        <dbReference type="SAM" id="Phobius"/>
    </source>
</evidence>
<accession>A0A7W9NFM2</accession>
<dbReference type="EC" id="3.1.3.71" evidence="3"/>
<dbReference type="GO" id="GO:0050545">
    <property type="term" value="F:sulfopyruvate decarboxylase activity"/>
    <property type="evidence" value="ECO:0007669"/>
    <property type="project" value="TreeGrafter"/>
</dbReference>
<name>A0A7W9NFM2_9PSEU</name>
<dbReference type="SUPFAM" id="SSF142823">
    <property type="entry name" value="ComB-like"/>
    <property type="match status" value="1"/>
</dbReference>
<comment type="caution">
    <text evidence="9">The sequence shown here is derived from an EMBL/GenBank/DDBJ whole genome shotgun (WGS) entry which is preliminary data.</text>
</comment>
<keyword evidence="8" id="KW-0812">Transmembrane</keyword>
<dbReference type="InterPro" id="IPR036702">
    <property type="entry name" value="ComB-like_sf"/>
</dbReference>
<dbReference type="InterPro" id="IPR005238">
    <property type="entry name" value="ComB-like"/>
</dbReference>
<keyword evidence="6" id="KW-0460">Magnesium</keyword>
<reference evidence="9 10" key="1">
    <citation type="submission" date="2020-08" db="EMBL/GenBank/DDBJ databases">
        <title>Sequencing the genomes of 1000 actinobacteria strains.</title>
        <authorList>
            <person name="Klenk H.-P."/>
        </authorList>
    </citation>
    <scope>NUCLEOTIDE SEQUENCE [LARGE SCALE GENOMIC DNA]</scope>
    <source>
        <strain evidence="9 10">DSM 43851</strain>
    </source>
</reference>
<dbReference type="GO" id="GO:0000287">
    <property type="term" value="F:magnesium ion binding"/>
    <property type="evidence" value="ECO:0007669"/>
    <property type="project" value="InterPro"/>
</dbReference>
<dbReference type="AlphaFoldDB" id="A0A7W9NFM2"/>
<evidence type="ECO:0000256" key="3">
    <source>
        <dbReference type="ARBA" id="ARBA00012953"/>
    </source>
</evidence>
<dbReference type="Gene3D" id="3.90.1560.10">
    <property type="entry name" value="ComB-like"/>
    <property type="match status" value="1"/>
</dbReference>
<comment type="similarity">
    <text evidence="2">Belongs to the ComB family.</text>
</comment>
<proteinExistence type="inferred from homology"/>
<keyword evidence="8" id="KW-1133">Transmembrane helix</keyword>
<protein>
    <recommendedName>
        <fullName evidence="4">Probable 2-phosphosulfolactate phosphatase</fullName>
        <ecNumber evidence="3">3.1.3.71</ecNumber>
    </recommendedName>
</protein>
<evidence type="ECO:0000313" key="9">
    <source>
        <dbReference type="EMBL" id="MBB5890840.1"/>
    </source>
</evidence>
<organism evidence="9 10">
    <name type="scientific">Kutzneria kofuensis</name>
    <dbReference type="NCBI Taxonomy" id="103725"/>
    <lineage>
        <taxon>Bacteria</taxon>
        <taxon>Bacillati</taxon>
        <taxon>Actinomycetota</taxon>
        <taxon>Actinomycetes</taxon>
        <taxon>Pseudonocardiales</taxon>
        <taxon>Pseudonocardiaceae</taxon>
        <taxon>Kutzneria</taxon>
    </lineage>
</organism>
<evidence type="ECO:0000256" key="5">
    <source>
        <dbReference type="ARBA" id="ARBA00022801"/>
    </source>
</evidence>
<evidence type="ECO:0000256" key="6">
    <source>
        <dbReference type="ARBA" id="ARBA00022842"/>
    </source>
</evidence>
<sequence>MTDDVFRQDGYRLRLEWGENGVAALASSCAVLVIVDVLSFTTAVDIALDRGGRVQPVRRGDVRTLSSARSAGAVLAGDQKWTLRPSSLLDLPAGTLLALPSPNGATLCTQAAAASATVFAACLRNAESVAREVEKVADGQPIGIVPAGERWGVTAGPLRPGIEDLLGAGAVAAALLATNSSGASPETRLAASCFSHEIENVVELLRGCASGRELTADGHTADVELAAAVGSSSCAPVLSDGVLTNRLSA</sequence>
<dbReference type="RefSeq" id="WP_312890022.1">
    <property type="nucleotide sequence ID" value="NZ_BAAAWY010000075.1"/>
</dbReference>
<keyword evidence="8" id="KW-0472">Membrane</keyword>
<feature type="transmembrane region" description="Helical" evidence="8">
    <location>
        <begin position="22"/>
        <end position="48"/>
    </location>
</feature>
<keyword evidence="10" id="KW-1185">Reference proteome</keyword>
<keyword evidence="5 9" id="KW-0378">Hydrolase</keyword>
<evidence type="ECO:0000256" key="7">
    <source>
        <dbReference type="ARBA" id="ARBA00033711"/>
    </source>
</evidence>
<evidence type="ECO:0000256" key="4">
    <source>
        <dbReference type="ARBA" id="ARBA00021948"/>
    </source>
</evidence>
<evidence type="ECO:0000256" key="1">
    <source>
        <dbReference type="ARBA" id="ARBA00001946"/>
    </source>
</evidence>
<dbReference type="Proteomes" id="UP000585638">
    <property type="component" value="Unassembled WGS sequence"/>
</dbReference>
<comment type="catalytic activity">
    <reaction evidence="7">
        <text>(2R)-O-phospho-3-sulfolactate + H2O = (2R)-3-sulfolactate + phosphate</text>
        <dbReference type="Rhea" id="RHEA:23416"/>
        <dbReference type="ChEBI" id="CHEBI:15377"/>
        <dbReference type="ChEBI" id="CHEBI:15597"/>
        <dbReference type="ChEBI" id="CHEBI:43474"/>
        <dbReference type="ChEBI" id="CHEBI:58738"/>
        <dbReference type="EC" id="3.1.3.71"/>
    </reaction>
</comment>
<dbReference type="PANTHER" id="PTHR37311">
    <property type="entry name" value="2-PHOSPHOSULFOLACTATE PHOSPHATASE-RELATED"/>
    <property type="match status" value="1"/>
</dbReference>
<dbReference type="EMBL" id="JACHIR010000001">
    <property type="protein sequence ID" value="MBB5890840.1"/>
    <property type="molecule type" value="Genomic_DNA"/>
</dbReference>
<dbReference type="PANTHER" id="PTHR37311:SF1">
    <property type="entry name" value="2-PHOSPHOSULFOLACTATE PHOSPHATASE-RELATED"/>
    <property type="match status" value="1"/>
</dbReference>
<gene>
    <name evidence="9" type="ORF">BJ998_002036</name>
</gene>
<evidence type="ECO:0000256" key="2">
    <source>
        <dbReference type="ARBA" id="ARBA00009997"/>
    </source>
</evidence>
<dbReference type="GO" id="GO:0050532">
    <property type="term" value="F:2-phosphosulfolactate phosphatase activity"/>
    <property type="evidence" value="ECO:0007669"/>
    <property type="project" value="UniProtKB-EC"/>
</dbReference>
<comment type="cofactor">
    <cofactor evidence="1">
        <name>Mg(2+)</name>
        <dbReference type="ChEBI" id="CHEBI:18420"/>
    </cofactor>
</comment>
<dbReference type="Pfam" id="PF04029">
    <property type="entry name" value="2-ph_phosp"/>
    <property type="match status" value="1"/>
</dbReference>
<evidence type="ECO:0000313" key="10">
    <source>
        <dbReference type="Proteomes" id="UP000585638"/>
    </source>
</evidence>